<organism evidence="1 2">
    <name type="scientific">Ditylenchus destructor</name>
    <dbReference type="NCBI Taxonomy" id="166010"/>
    <lineage>
        <taxon>Eukaryota</taxon>
        <taxon>Metazoa</taxon>
        <taxon>Ecdysozoa</taxon>
        <taxon>Nematoda</taxon>
        <taxon>Chromadorea</taxon>
        <taxon>Rhabditida</taxon>
        <taxon>Tylenchina</taxon>
        <taxon>Tylenchomorpha</taxon>
        <taxon>Sphaerularioidea</taxon>
        <taxon>Anguinidae</taxon>
        <taxon>Anguininae</taxon>
        <taxon>Ditylenchus</taxon>
    </lineage>
</organism>
<dbReference type="AlphaFoldDB" id="A0AAD4N2P7"/>
<proteinExistence type="predicted"/>
<name>A0AAD4N2P7_9BILA</name>
<accession>A0AAD4N2P7</accession>
<protein>
    <submittedName>
        <fullName evidence="1">Uncharacterized protein</fullName>
    </submittedName>
</protein>
<evidence type="ECO:0000313" key="2">
    <source>
        <dbReference type="Proteomes" id="UP001201812"/>
    </source>
</evidence>
<comment type="caution">
    <text evidence="1">The sequence shown here is derived from an EMBL/GenBank/DDBJ whole genome shotgun (WGS) entry which is preliminary data.</text>
</comment>
<sequence length="110" mass="12204">MCAWGDNDWTPTPNAVAGMWVRACPWTAELTTASHGCRRRRWWTAIGGWAAQASSEPSRRRPHCRRGRAVQCQPYAAAGEAVYNGWEGKKWGGEVTPPTRPPSNGVVRIK</sequence>
<dbReference type="Proteomes" id="UP001201812">
    <property type="component" value="Unassembled WGS sequence"/>
</dbReference>
<dbReference type="EMBL" id="JAKKPZ010000017">
    <property type="protein sequence ID" value="KAI1712733.1"/>
    <property type="molecule type" value="Genomic_DNA"/>
</dbReference>
<reference evidence="1" key="1">
    <citation type="submission" date="2022-01" db="EMBL/GenBank/DDBJ databases">
        <title>Genome Sequence Resource for Two Populations of Ditylenchus destructor, the Migratory Endoparasitic Phytonematode.</title>
        <authorList>
            <person name="Zhang H."/>
            <person name="Lin R."/>
            <person name="Xie B."/>
        </authorList>
    </citation>
    <scope>NUCLEOTIDE SEQUENCE</scope>
    <source>
        <strain evidence="1">BazhouSP</strain>
    </source>
</reference>
<evidence type="ECO:0000313" key="1">
    <source>
        <dbReference type="EMBL" id="KAI1712733.1"/>
    </source>
</evidence>
<gene>
    <name evidence="1" type="ORF">DdX_09357</name>
</gene>
<keyword evidence="2" id="KW-1185">Reference proteome</keyword>